<evidence type="ECO:0000313" key="2">
    <source>
        <dbReference type="EnsemblPlants" id="PGSC0003DMT400087050"/>
    </source>
</evidence>
<feature type="compositionally biased region" description="Low complexity" evidence="1">
    <location>
        <begin position="18"/>
        <end position="35"/>
    </location>
</feature>
<evidence type="ECO:0000256" key="1">
    <source>
        <dbReference type="SAM" id="MobiDB-lite"/>
    </source>
</evidence>
<feature type="compositionally biased region" description="Basic and acidic residues" evidence="1">
    <location>
        <begin position="139"/>
        <end position="154"/>
    </location>
</feature>
<organism evidence="2 3">
    <name type="scientific">Solanum tuberosum</name>
    <name type="common">Potato</name>
    <dbReference type="NCBI Taxonomy" id="4113"/>
    <lineage>
        <taxon>Eukaryota</taxon>
        <taxon>Viridiplantae</taxon>
        <taxon>Streptophyta</taxon>
        <taxon>Embryophyta</taxon>
        <taxon>Tracheophyta</taxon>
        <taxon>Spermatophyta</taxon>
        <taxon>Magnoliopsida</taxon>
        <taxon>eudicotyledons</taxon>
        <taxon>Gunneridae</taxon>
        <taxon>Pentapetalae</taxon>
        <taxon>asterids</taxon>
        <taxon>lamiids</taxon>
        <taxon>Solanales</taxon>
        <taxon>Solanaceae</taxon>
        <taxon>Solanoideae</taxon>
        <taxon>Solaneae</taxon>
        <taxon>Solanum</taxon>
    </lineage>
</organism>
<feature type="region of interest" description="Disordered" evidence="1">
    <location>
        <begin position="103"/>
        <end position="154"/>
    </location>
</feature>
<evidence type="ECO:0000313" key="3">
    <source>
        <dbReference type="Proteomes" id="UP000011115"/>
    </source>
</evidence>
<dbReference type="PaxDb" id="4113-PGSC0003DMT400087050"/>
<dbReference type="AlphaFoldDB" id="M1DD25"/>
<feature type="region of interest" description="Disordered" evidence="1">
    <location>
        <begin position="1"/>
        <end position="39"/>
    </location>
</feature>
<dbReference type="HOGENOM" id="CLU_827437_0_0_1"/>
<accession>M1DD25</accession>
<keyword evidence="3" id="KW-1185">Reference proteome</keyword>
<reference evidence="3" key="1">
    <citation type="journal article" date="2011" name="Nature">
        <title>Genome sequence and analysis of the tuber crop potato.</title>
        <authorList>
            <consortium name="The Potato Genome Sequencing Consortium"/>
        </authorList>
    </citation>
    <scope>NUCLEOTIDE SEQUENCE [LARGE SCALE GENOMIC DNA]</scope>
    <source>
        <strain evidence="3">cv. DM1-3 516 R44</strain>
    </source>
</reference>
<dbReference type="EnsemblPlants" id="PGSC0003DMT400087050">
    <property type="protein sequence ID" value="PGSC0003DMT400087050"/>
    <property type="gene ID" value="PGSC0003DMG400036621"/>
</dbReference>
<sequence length="336" mass="37248">MEQMQSDDPAPPAHNDDVPASSSQAVSRAPSSSRSTPPLGAVVVPLTRVQKMEAQMTTLLHIVRPWMQKLITESEARMERRMESMIDQKTQLASLRADVDAIFADTKEQPEPTRARGKRHRSRQTSEATKDKRAKKREHKQEKQAKRVSILDEHLRQERVRENVAGASSSMPVSDVLNTVGYDMSTTDGAVRMIDSTTEGAVIADVDTTEGGPNSLDSVNKGVADQLVHGGIMQQPFEIASTILDGITKINRAWYTREDRVSPLSFRMTKEQIEKDQERDKNMAKMMTQMDLLSKHVMGSGSKAMNVVDVSGANPDDAHFEALYNEEVSFLANQGG</sequence>
<dbReference type="Proteomes" id="UP000011115">
    <property type="component" value="Unassembled WGS sequence"/>
</dbReference>
<reference evidence="2" key="2">
    <citation type="submission" date="2015-06" db="UniProtKB">
        <authorList>
            <consortium name="EnsemblPlants"/>
        </authorList>
    </citation>
    <scope>IDENTIFICATION</scope>
    <source>
        <strain evidence="2">DM1-3 516 R44</strain>
    </source>
</reference>
<feature type="compositionally biased region" description="Basic and acidic residues" evidence="1">
    <location>
        <begin position="105"/>
        <end position="114"/>
    </location>
</feature>
<proteinExistence type="predicted"/>
<name>M1DD25_SOLTU</name>
<dbReference type="InParanoid" id="M1DD25"/>
<dbReference type="Gramene" id="PGSC0003DMT400087050">
    <property type="protein sequence ID" value="PGSC0003DMT400087050"/>
    <property type="gene ID" value="PGSC0003DMG400036621"/>
</dbReference>
<protein>
    <recommendedName>
        <fullName evidence="4">Integrase core domain containing protein</fullName>
    </recommendedName>
</protein>
<evidence type="ECO:0008006" key="4">
    <source>
        <dbReference type="Google" id="ProtNLM"/>
    </source>
</evidence>